<reference evidence="3 4" key="1">
    <citation type="submission" date="2018-06" db="EMBL/GenBank/DDBJ databases">
        <title>Comparative genomics reveals the genomic features of Rhizophagus irregularis, R. cerebriforme, R. diaphanum and Gigaspora rosea, and their symbiotic lifestyle signature.</title>
        <authorList>
            <person name="Morin E."/>
            <person name="San Clemente H."/>
            <person name="Chen E.C.H."/>
            <person name="De La Providencia I."/>
            <person name="Hainaut M."/>
            <person name="Kuo A."/>
            <person name="Kohler A."/>
            <person name="Murat C."/>
            <person name="Tang N."/>
            <person name="Roy S."/>
            <person name="Loubradou J."/>
            <person name="Henrissat B."/>
            <person name="Grigoriev I.V."/>
            <person name="Corradi N."/>
            <person name="Roux C."/>
            <person name="Martin F.M."/>
        </authorList>
    </citation>
    <scope>NUCLEOTIDE SEQUENCE [LARGE SCALE GENOMIC DNA]</scope>
    <source>
        <strain evidence="3 4">DAOM 194757</strain>
    </source>
</reference>
<evidence type="ECO:0000313" key="4">
    <source>
        <dbReference type="Proteomes" id="UP000266673"/>
    </source>
</evidence>
<name>A0A397W0S0_9GLOM</name>
<gene>
    <name evidence="3" type="ORF">C2G38_2159664</name>
    <name evidence="2" type="ORF">C2G38_2235271</name>
</gene>
<accession>A0A397W0S0</accession>
<organism evidence="3 4">
    <name type="scientific">Gigaspora rosea</name>
    <dbReference type="NCBI Taxonomy" id="44941"/>
    <lineage>
        <taxon>Eukaryota</taxon>
        <taxon>Fungi</taxon>
        <taxon>Fungi incertae sedis</taxon>
        <taxon>Mucoromycota</taxon>
        <taxon>Glomeromycotina</taxon>
        <taxon>Glomeromycetes</taxon>
        <taxon>Diversisporales</taxon>
        <taxon>Gigasporaceae</taxon>
        <taxon>Gigaspora</taxon>
    </lineage>
</organism>
<dbReference type="STRING" id="44941.A0A397W0S0"/>
<dbReference type="EMBL" id="QKWP01000087">
    <property type="protein sequence ID" value="RIB27798.1"/>
    <property type="molecule type" value="Genomic_DNA"/>
</dbReference>
<comment type="caution">
    <text evidence="3">The sequence shown here is derived from an EMBL/GenBank/DDBJ whole genome shotgun (WGS) entry which is preliminary data.</text>
</comment>
<evidence type="ECO:0000313" key="3">
    <source>
        <dbReference type="EMBL" id="RIB27798.1"/>
    </source>
</evidence>
<dbReference type="Proteomes" id="UP000266673">
    <property type="component" value="Unassembled WGS sequence"/>
</dbReference>
<dbReference type="PANTHER" id="PTHR11102:SF160">
    <property type="entry name" value="ERAD-ASSOCIATED E3 UBIQUITIN-PROTEIN LIGASE COMPONENT HRD3"/>
    <property type="match status" value="1"/>
</dbReference>
<dbReference type="InterPro" id="IPR011990">
    <property type="entry name" value="TPR-like_helical_dom_sf"/>
</dbReference>
<protein>
    <recommendedName>
        <fullName evidence="5">Sel1 repeat family protein</fullName>
    </recommendedName>
</protein>
<dbReference type="Gene3D" id="1.25.40.10">
    <property type="entry name" value="Tetratricopeptide repeat domain"/>
    <property type="match status" value="1"/>
</dbReference>
<keyword evidence="4" id="KW-1185">Reference proteome</keyword>
<dbReference type="SMART" id="SM00671">
    <property type="entry name" value="SEL1"/>
    <property type="match status" value="2"/>
</dbReference>
<dbReference type="EMBL" id="QKWP01004955">
    <property type="protein sequence ID" value="RIB00183.1"/>
    <property type="molecule type" value="Genomic_DNA"/>
</dbReference>
<evidence type="ECO:0008006" key="5">
    <source>
        <dbReference type="Google" id="ProtNLM"/>
    </source>
</evidence>
<evidence type="ECO:0000256" key="1">
    <source>
        <dbReference type="ARBA" id="ARBA00038101"/>
    </source>
</evidence>
<proteinExistence type="inferred from homology"/>
<dbReference type="PANTHER" id="PTHR11102">
    <property type="entry name" value="SEL-1-LIKE PROTEIN"/>
    <property type="match status" value="1"/>
</dbReference>
<comment type="similarity">
    <text evidence="1">Belongs to the sel-1 family.</text>
</comment>
<dbReference type="SUPFAM" id="SSF81901">
    <property type="entry name" value="HCP-like"/>
    <property type="match status" value="1"/>
</dbReference>
<dbReference type="OrthoDB" id="2397917at2759"/>
<dbReference type="InterPro" id="IPR006597">
    <property type="entry name" value="Sel1-like"/>
</dbReference>
<dbReference type="InterPro" id="IPR050767">
    <property type="entry name" value="Sel1_AlgK"/>
</dbReference>
<sequence>MNKLIEIIINGNYEKITFGQATLEHQKIQKSLKETIIADKNISNSRNYIADKIIYYNYDQLHYQTSLYPDGHFDLDGSKSSLMKSLEDSILENSVAKFWKACYLADAIFVKKDIVQAAKLFKEAAEDNNIGAYFRYILLITNKNSSVELNREKFIEYLTKAADASNAMAQYNLDNMHLKGNLSTLSISDLGIKYLKLAAQWQR</sequence>
<dbReference type="AlphaFoldDB" id="A0A397W0S0"/>
<evidence type="ECO:0000313" key="2">
    <source>
        <dbReference type="EMBL" id="RIB00183.1"/>
    </source>
</evidence>